<evidence type="ECO:0000313" key="3">
    <source>
        <dbReference type="WBParaSite" id="L893_g18515.t1"/>
    </source>
</evidence>
<keyword evidence="2" id="KW-1185">Reference proteome</keyword>
<accession>A0A1I7YQP9</accession>
<sequence length="171" mass="19443">MVGGFFSVFVLLLSASLCVFATNMCAVFRFTTEISEGEFKVYRGDKKQTDQTSKIRWASCDHNCILHIRIEKKIPKGVTKLNTQFTGSCIRPAVAVKVMNEACNGNCETYNTRGFAGIVQSDSNHYNETSFYFCYHDYCNYEALKKFFHPQMLMEETEIPKVDHTATCGVH</sequence>
<organism evidence="2 3">
    <name type="scientific">Steinernema glaseri</name>
    <dbReference type="NCBI Taxonomy" id="37863"/>
    <lineage>
        <taxon>Eukaryota</taxon>
        <taxon>Metazoa</taxon>
        <taxon>Ecdysozoa</taxon>
        <taxon>Nematoda</taxon>
        <taxon>Chromadorea</taxon>
        <taxon>Rhabditida</taxon>
        <taxon>Tylenchina</taxon>
        <taxon>Panagrolaimomorpha</taxon>
        <taxon>Strongyloidoidea</taxon>
        <taxon>Steinernematidae</taxon>
        <taxon>Steinernema</taxon>
    </lineage>
</organism>
<evidence type="ECO:0000256" key="1">
    <source>
        <dbReference type="SAM" id="SignalP"/>
    </source>
</evidence>
<feature type="signal peptide" evidence="1">
    <location>
        <begin position="1"/>
        <end position="21"/>
    </location>
</feature>
<reference evidence="3" key="1">
    <citation type="submission" date="2016-11" db="UniProtKB">
        <authorList>
            <consortium name="WormBaseParasite"/>
        </authorList>
    </citation>
    <scope>IDENTIFICATION</scope>
</reference>
<name>A0A1I7YQP9_9BILA</name>
<proteinExistence type="predicted"/>
<feature type="chain" id="PRO_5009312453" evidence="1">
    <location>
        <begin position="22"/>
        <end position="171"/>
    </location>
</feature>
<dbReference type="AlphaFoldDB" id="A0A1I7YQP9"/>
<protein>
    <submittedName>
        <fullName evidence="3">Basic tail protein</fullName>
    </submittedName>
</protein>
<evidence type="ECO:0000313" key="2">
    <source>
        <dbReference type="Proteomes" id="UP000095287"/>
    </source>
</evidence>
<keyword evidence="1" id="KW-0732">Signal</keyword>
<dbReference type="Proteomes" id="UP000095287">
    <property type="component" value="Unplaced"/>
</dbReference>
<dbReference type="WBParaSite" id="L893_g18515.t1">
    <property type="protein sequence ID" value="L893_g18515.t1"/>
    <property type="gene ID" value="L893_g18515"/>
</dbReference>